<dbReference type="CDD" id="cd06261">
    <property type="entry name" value="TM_PBP2"/>
    <property type="match status" value="1"/>
</dbReference>
<dbReference type="PANTHER" id="PTHR30193:SF18">
    <property type="entry name" value="OSMOPROTECTIVE COMPOUNDS UPTAKE PERMEASE PROTEIN GGTC"/>
    <property type="match status" value="1"/>
</dbReference>
<dbReference type="GO" id="GO:0055085">
    <property type="term" value="P:transmembrane transport"/>
    <property type="evidence" value="ECO:0007669"/>
    <property type="project" value="InterPro"/>
</dbReference>
<dbReference type="Pfam" id="PF00528">
    <property type="entry name" value="BPD_transp_1"/>
    <property type="match status" value="1"/>
</dbReference>
<feature type="transmembrane region" description="Helical" evidence="7">
    <location>
        <begin position="153"/>
        <end position="175"/>
    </location>
</feature>
<protein>
    <submittedName>
        <fullName evidence="9">ABC transporter</fullName>
    </submittedName>
</protein>
<evidence type="ECO:0000313" key="9">
    <source>
        <dbReference type="EMBL" id="PDW05014.1"/>
    </source>
</evidence>
<dbReference type="SUPFAM" id="SSF161098">
    <property type="entry name" value="MetI-like"/>
    <property type="match status" value="1"/>
</dbReference>
<feature type="domain" description="ABC transmembrane type-1" evidence="8">
    <location>
        <begin position="150"/>
        <end position="368"/>
    </location>
</feature>
<keyword evidence="2 7" id="KW-0813">Transport</keyword>
<dbReference type="PANTHER" id="PTHR30193">
    <property type="entry name" value="ABC TRANSPORTER PERMEASE PROTEIN"/>
    <property type="match status" value="1"/>
</dbReference>
<feature type="transmembrane region" description="Helical" evidence="7">
    <location>
        <begin position="244"/>
        <end position="266"/>
    </location>
</feature>
<evidence type="ECO:0000256" key="1">
    <source>
        <dbReference type="ARBA" id="ARBA00004651"/>
    </source>
</evidence>
<keyword evidence="6 7" id="KW-0472">Membrane</keyword>
<evidence type="ECO:0000256" key="2">
    <source>
        <dbReference type="ARBA" id="ARBA00022448"/>
    </source>
</evidence>
<evidence type="ECO:0000256" key="4">
    <source>
        <dbReference type="ARBA" id="ARBA00022692"/>
    </source>
</evidence>
<dbReference type="InterPro" id="IPR000515">
    <property type="entry name" value="MetI-like"/>
</dbReference>
<dbReference type="GO" id="GO:0005886">
    <property type="term" value="C:plasma membrane"/>
    <property type="evidence" value="ECO:0007669"/>
    <property type="project" value="UniProtKB-SubCell"/>
</dbReference>
<dbReference type="Proteomes" id="UP000220527">
    <property type="component" value="Unassembled WGS sequence"/>
</dbReference>
<evidence type="ECO:0000256" key="3">
    <source>
        <dbReference type="ARBA" id="ARBA00022475"/>
    </source>
</evidence>
<accession>A0A2A6RPJ2</accession>
<feature type="transmembrane region" description="Helical" evidence="7">
    <location>
        <begin position="24"/>
        <end position="45"/>
    </location>
</feature>
<evidence type="ECO:0000313" key="10">
    <source>
        <dbReference type="Proteomes" id="UP000220527"/>
    </source>
</evidence>
<organism evidence="9 10">
    <name type="scientific">Candidatus Viridilinea mediisalina</name>
    <dbReference type="NCBI Taxonomy" id="2024553"/>
    <lineage>
        <taxon>Bacteria</taxon>
        <taxon>Bacillati</taxon>
        <taxon>Chloroflexota</taxon>
        <taxon>Chloroflexia</taxon>
        <taxon>Chloroflexales</taxon>
        <taxon>Chloroflexineae</taxon>
        <taxon>Oscillochloridaceae</taxon>
        <taxon>Candidatus Viridilinea</taxon>
    </lineage>
</organism>
<sequence length="376" mass="41861">MQTTNATPRHVSPPSSEDFNPGRLALALLLLVLLIAFIWGGFTFLRDVQRNDSLPKLLTAALAIIWGVGGAAWGFYTLNMIVEQLPGELRRLLLPYVFVGPAILFLGWALLFPALRTLYLSFFNFNSAEFVGLSNYVAVFTERTMLTAFRNNIFFWMLIGTLGCVIFGLIIAVLADRSSFETLAKSLIFMPMAISFVGAGVIWRFVYHYAPPGQTQIGLLNAMGTQLGFPPQAWTTLLQPQNNFFLVIILIWMQTGFALVIFSAAIKGIPEDIIEAARVDGASELQIFWHIMLPAIQGTIVTVTTTILIFTLKIFDIVIVMTGGQYGTGVIAVEFYRQYFTNRNFGYGSAIAIVLLLAVIPVMIYNLRQLKKQEVF</sequence>
<feature type="transmembrane region" description="Helical" evidence="7">
    <location>
        <begin position="287"/>
        <end position="312"/>
    </location>
</feature>
<comment type="caution">
    <text evidence="9">The sequence shown here is derived from an EMBL/GenBank/DDBJ whole genome shotgun (WGS) entry which is preliminary data.</text>
</comment>
<keyword evidence="10" id="KW-1185">Reference proteome</keyword>
<dbReference type="PROSITE" id="PS50928">
    <property type="entry name" value="ABC_TM1"/>
    <property type="match status" value="1"/>
</dbReference>
<dbReference type="InterPro" id="IPR051393">
    <property type="entry name" value="ABC_transporter_permease"/>
</dbReference>
<name>A0A2A6RPJ2_9CHLR</name>
<evidence type="ECO:0000256" key="5">
    <source>
        <dbReference type="ARBA" id="ARBA00022989"/>
    </source>
</evidence>
<feature type="transmembrane region" description="Helical" evidence="7">
    <location>
        <begin position="57"/>
        <end position="76"/>
    </location>
</feature>
<evidence type="ECO:0000259" key="8">
    <source>
        <dbReference type="PROSITE" id="PS50928"/>
    </source>
</evidence>
<evidence type="ECO:0000256" key="6">
    <source>
        <dbReference type="ARBA" id="ARBA00023136"/>
    </source>
</evidence>
<comment type="similarity">
    <text evidence="7">Belongs to the binding-protein-dependent transport system permease family.</text>
</comment>
<feature type="transmembrane region" description="Helical" evidence="7">
    <location>
        <begin position="187"/>
        <end position="206"/>
    </location>
</feature>
<reference evidence="10" key="1">
    <citation type="submission" date="2017-08" db="EMBL/GenBank/DDBJ databases">
        <authorList>
            <person name="Grouzdev D.S."/>
            <person name="Gaisin V.A."/>
            <person name="Rysina M.S."/>
            <person name="Gorlenko V.M."/>
        </authorList>
    </citation>
    <scope>NUCLEOTIDE SEQUENCE [LARGE SCALE GENOMIC DNA]</scope>
    <source>
        <strain evidence="10">Kir15-3F</strain>
    </source>
</reference>
<dbReference type="RefSeq" id="WP_097642034.1">
    <property type="nucleotide sequence ID" value="NZ_NQWI01000001.1"/>
</dbReference>
<feature type="transmembrane region" description="Helical" evidence="7">
    <location>
        <begin position="345"/>
        <end position="367"/>
    </location>
</feature>
<dbReference type="InterPro" id="IPR035906">
    <property type="entry name" value="MetI-like_sf"/>
</dbReference>
<feature type="transmembrane region" description="Helical" evidence="7">
    <location>
        <begin position="96"/>
        <end position="115"/>
    </location>
</feature>
<dbReference type="EMBL" id="NQWI01000001">
    <property type="protein sequence ID" value="PDW05014.1"/>
    <property type="molecule type" value="Genomic_DNA"/>
</dbReference>
<proteinExistence type="inferred from homology"/>
<evidence type="ECO:0000256" key="7">
    <source>
        <dbReference type="RuleBase" id="RU363032"/>
    </source>
</evidence>
<keyword evidence="3" id="KW-1003">Cell membrane</keyword>
<comment type="subcellular location">
    <subcellularLocation>
        <location evidence="1 7">Cell membrane</location>
        <topology evidence="1 7">Multi-pass membrane protein</topology>
    </subcellularLocation>
</comment>
<gene>
    <name evidence="9" type="ORF">CJ255_00020</name>
</gene>
<keyword evidence="4 7" id="KW-0812">Transmembrane</keyword>
<dbReference type="Gene3D" id="1.10.3720.10">
    <property type="entry name" value="MetI-like"/>
    <property type="match status" value="1"/>
</dbReference>
<dbReference type="OrthoDB" id="9786413at2"/>
<dbReference type="AlphaFoldDB" id="A0A2A6RPJ2"/>
<keyword evidence="5 7" id="KW-1133">Transmembrane helix</keyword>